<name>A0A6J6T9Z8_9ZZZZ</name>
<protein>
    <submittedName>
        <fullName evidence="1">Unannotated protein</fullName>
    </submittedName>
</protein>
<evidence type="ECO:0000313" key="1">
    <source>
        <dbReference type="EMBL" id="CAB4743930.1"/>
    </source>
</evidence>
<evidence type="ECO:0000313" key="2">
    <source>
        <dbReference type="EMBL" id="CAB4751917.1"/>
    </source>
</evidence>
<sequence length="77" mass="8606">MTAQINAAPSIRNFDMGSPCSEVNRERISVRGLRNSICEDSLPCHCSLASNQRLISKEVSSIGAYQPPRKYREVIPR</sequence>
<dbReference type="AlphaFoldDB" id="A0A6J6T9Z8"/>
<gene>
    <name evidence="1" type="ORF">UFOPK2786_00933</name>
    <name evidence="2" type="ORF">UFOPK2810_00890</name>
</gene>
<reference evidence="1" key="1">
    <citation type="submission" date="2020-05" db="EMBL/GenBank/DDBJ databases">
        <authorList>
            <person name="Chiriac C."/>
            <person name="Salcher M."/>
            <person name="Ghai R."/>
            <person name="Kavagutti S V."/>
        </authorList>
    </citation>
    <scope>NUCLEOTIDE SEQUENCE</scope>
</reference>
<dbReference type="EMBL" id="CAEZYW010000133">
    <property type="protein sequence ID" value="CAB4743930.1"/>
    <property type="molecule type" value="Genomic_DNA"/>
</dbReference>
<dbReference type="EMBL" id="CAEZYZ010000137">
    <property type="protein sequence ID" value="CAB4751917.1"/>
    <property type="molecule type" value="Genomic_DNA"/>
</dbReference>
<accession>A0A6J6T9Z8</accession>
<proteinExistence type="predicted"/>
<organism evidence="1">
    <name type="scientific">freshwater metagenome</name>
    <dbReference type="NCBI Taxonomy" id="449393"/>
    <lineage>
        <taxon>unclassified sequences</taxon>
        <taxon>metagenomes</taxon>
        <taxon>ecological metagenomes</taxon>
    </lineage>
</organism>